<reference evidence="8" key="1">
    <citation type="submission" date="2020-10" db="EMBL/GenBank/DDBJ databases">
        <authorList>
            <person name="Castelo-Branco R."/>
            <person name="Eusebio N."/>
            <person name="Adriana R."/>
            <person name="Vieira A."/>
            <person name="Brugerolle De Fraissinette N."/>
            <person name="Rezende De Castro R."/>
            <person name="Schneider M.P."/>
            <person name="Vasconcelos V."/>
            <person name="Leao P.N."/>
        </authorList>
    </citation>
    <scope>NUCLEOTIDE SEQUENCE</scope>
    <source>
        <strain evidence="8">LEGE 11480</strain>
    </source>
</reference>
<feature type="transmembrane region" description="Helical" evidence="6">
    <location>
        <begin position="243"/>
        <end position="263"/>
    </location>
</feature>
<dbReference type="PRINTS" id="PR00119">
    <property type="entry name" value="CATATPASE"/>
</dbReference>
<dbReference type="GO" id="GO:0005524">
    <property type="term" value="F:ATP binding"/>
    <property type="evidence" value="ECO:0007669"/>
    <property type="project" value="InterPro"/>
</dbReference>
<comment type="subcellular location">
    <subcellularLocation>
        <location evidence="1">Membrane</location>
        <topology evidence="1">Multi-pass membrane protein</topology>
    </subcellularLocation>
</comment>
<dbReference type="InterPro" id="IPR059000">
    <property type="entry name" value="ATPase_P-type_domA"/>
</dbReference>
<evidence type="ECO:0000256" key="4">
    <source>
        <dbReference type="ARBA" id="ARBA00022989"/>
    </source>
</evidence>
<dbReference type="InterPro" id="IPR036412">
    <property type="entry name" value="HAD-like_sf"/>
</dbReference>
<feature type="transmembrane region" description="Helical" evidence="6">
    <location>
        <begin position="775"/>
        <end position="793"/>
    </location>
</feature>
<dbReference type="SFLD" id="SFLDF00027">
    <property type="entry name" value="p-type_atpase"/>
    <property type="match status" value="1"/>
</dbReference>
<feature type="transmembrane region" description="Helical" evidence="6">
    <location>
        <begin position="39"/>
        <end position="57"/>
    </location>
</feature>
<dbReference type="Gene3D" id="1.20.1110.10">
    <property type="entry name" value="Calcium-transporting ATPase, transmembrane domain"/>
    <property type="match status" value="1"/>
</dbReference>
<dbReference type="Gene3D" id="3.40.50.1000">
    <property type="entry name" value="HAD superfamily/HAD-like"/>
    <property type="match status" value="1"/>
</dbReference>
<dbReference type="Pfam" id="PF00122">
    <property type="entry name" value="E1-E2_ATPase"/>
    <property type="match status" value="1"/>
</dbReference>
<feature type="transmembrane region" description="Helical" evidence="6">
    <location>
        <begin position="743"/>
        <end position="763"/>
    </location>
</feature>
<feature type="transmembrane region" description="Helical" evidence="6">
    <location>
        <begin position="626"/>
        <end position="644"/>
    </location>
</feature>
<dbReference type="InterPro" id="IPR023214">
    <property type="entry name" value="HAD_sf"/>
</dbReference>
<comment type="caution">
    <text evidence="8">The sequence shown here is derived from an EMBL/GenBank/DDBJ whole genome shotgun (WGS) entry which is preliminary data.</text>
</comment>
<dbReference type="SFLD" id="SFLDS00003">
    <property type="entry name" value="Haloacid_Dehalogenase"/>
    <property type="match status" value="1"/>
</dbReference>
<evidence type="ECO:0000313" key="8">
    <source>
        <dbReference type="EMBL" id="MBE9030800.1"/>
    </source>
</evidence>
<evidence type="ECO:0000256" key="5">
    <source>
        <dbReference type="ARBA" id="ARBA00023136"/>
    </source>
</evidence>
<gene>
    <name evidence="8" type="ORF">IQ266_13770</name>
</gene>
<dbReference type="SUPFAM" id="SSF81653">
    <property type="entry name" value="Calcium ATPase, transduction domain A"/>
    <property type="match status" value="1"/>
</dbReference>
<evidence type="ECO:0000256" key="3">
    <source>
        <dbReference type="ARBA" id="ARBA00022967"/>
    </source>
</evidence>
<evidence type="ECO:0000256" key="1">
    <source>
        <dbReference type="ARBA" id="ARBA00004141"/>
    </source>
</evidence>
<dbReference type="InterPro" id="IPR044492">
    <property type="entry name" value="P_typ_ATPase_HD_dom"/>
</dbReference>
<dbReference type="InterPro" id="IPR001757">
    <property type="entry name" value="P_typ_ATPase"/>
</dbReference>
<dbReference type="Pfam" id="PF00702">
    <property type="entry name" value="Hydrolase"/>
    <property type="match status" value="1"/>
</dbReference>
<dbReference type="GO" id="GO:0016020">
    <property type="term" value="C:membrane"/>
    <property type="evidence" value="ECO:0007669"/>
    <property type="project" value="UniProtKB-SubCell"/>
</dbReference>
<keyword evidence="3" id="KW-1278">Translocase</keyword>
<dbReference type="NCBIfam" id="TIGR01494">
    <property type="entry name" value="ATPase_P-type"/>
    <property type="match status" value="2"/>
</dbReference>
<evidence type="ECO:0000259" key="7">
    <source>
        <dbReference type="Pfam" id="PF00122"/>
    </source>
</evidence>
<keyword evidence="5 6" id="KW-0472">Membrane</keyword>
<feature type="transmembrane region" description="Helical" evidence="6">
    <location>
        <begin position="656"/>
        <end position="681"/>
    </location>
</feature>
<dbReference type="Gene3D" id="3.40.1110.10">
    <property type="entry name" value="Calcium-transporting ATPase, cytoplasmic domain N"/>
    <property type="match status" value="1"/>
</dbReference>
<keyword evidence="4 6" id="KW-1133">Transmembrane helix</keyword>
<evidence type="ECO:0000313" key="9">
    <source>
        <dbReference type="Proteomes" id="UP000625316"/>
    </source>
</evidence>
<proteinExistence type="predicted"/>
<dbReference type="InterPro" id="IPR018303">
    <property type="entry name" value="ATPase_P-typ_P_site"/>
</dbReference>
<dbReference type="InterPro" id="IPR008250">
    <property type="entry name" value="ATPase_P-typ_transduc_dom_A_sf"/>
</dbReference>
<dbReference type="PRINTS" id="PR00120">
    <property type="entry name" value="HATPASE"/>
</dbReference>
<feature type="domain" description="P-type ATPase A" evidence="7">
    <location>
        <begin position="94"/>
        <end position="192"/>
    </location>
</feature>
<dbReference type="GO" id="GO:0016887">
    <property type="term" value="F:ATP hydrolysis activity"/>
    <property type="evidence" value="ECO:0007669"/>
    <property type="project" value="InterPro"/>
</dbReference>
<dbReference type="Proteomes" id="UP000625316">
    <property type="component" value="Unassembled WGS sequence"/>
</dbReference>
<feature type="transmembrane region" description="Helical" evidence="6">
    <location>
        <begin position="210"/>
        <end position="231"/>
    </location>
</feature>
<name>A0A928Z523_9CYAN</name>
<accession>A0A928Z523</accession>
<dbReference type="EMBL" id="JADEXQ010000045">
    <property type="protein sequence ID" value="MBE9030800.1"/>
    <property type="molecule type" value="Genomic_DNA"/>
</dbReference>
<dbReference type="RefSeq" id="WP_264325628.1">
    <property type="nucleotide sequence ID" value="NZ_JADEXQ010000045.1"/>
</dbReference>
<dbReference type="PANTHER" id="PTHR42861">
    <property type="entry name" value="CALCIUM-TRANSPORTING ATPASE"/>
    <property type="match status" value="1"/>
</dbReference>
<feature type="transmembrane region" description="Helical" evidence="6">
    <location>
        <begin position="63"/>
        <end position="84"/>
    </location>
</feature>
<feature type="transmembrane region" description="Helical" evidence="6">
    <location>
        <begin position="701"/>
        <end position="722"/>
    </location>
</feature>
<organism evidence="8 9">
    <name type="scientific">Romeriopsis navalis LEGE 11480</name>
    <dbReference type="NCBI Taxonomy" id="2777977"/>
    <lineage>
        <taxon>Bacteria</taxon>
        <taxon>Bacillati</taxon>
        <taxon>Cyanobacteriota</taxon>
        <taxon>Cyanophyceae</taxon>
        <taxon>Leptolyngbyales</taxon>
        <taxon>Leptolyngbyaceae</taxon>
        <taxon>Romeriopsis</taxon>
        <taxon>Romeriopsis navalis</taxon>
    </lineage>
</organism>
<evidence type="ECO:0000256" key="6">
    <source>
        <dbReference type="SAM" id="Phobius"/>
    </source>
</evidence>
<evidence type="ECO:0000256" key="2">
    <source>
        <dbReference type="ARBA" id="ARBA00022692"/>
    </source>
</evidence>
<dbReference type="SUPFAM" id="SSF81665">
    <property type="entry name" value="Calcium ATPase, transmembrane domain M"/>
    <property type="match status" value="1"/>
</dbReference>
<dbReference type="InterPro" id="IPR023299">
    <property type="entry name" value="ATPase_P-typ_cyto_dom_N"/>
</dbReference>
<feature type="transmembrane region" description="Helical" evidence="6">
    <location>
        <begin position="594"/>
        <end position="614"/>
    </location>
</feature>
<dbReference type="AlphaFoldDB" id="A0A928Z523"/>
<dbReference type="PROSITE" id="PS00154">
    <property type="entry name" value="ATPASE_E1_E2"/>
    <property type="match status" value="1"/>
</dbReference>
<keyword evidence="9" id="KW-1185">Reference proteome</keyword>
<dbReference type="InterPro" id="IPR023298">
    <property type="entry name" value="ATPase_P-typ_TM_dom_sf"/>
</dbReference>
<dbReference type="SFLD" id="SFLDG00002">
    <property type="entry name" value="C1.7:_P-type_atpase_like"/>
    <property type="match status" value="1"/>
</dbReference>
<protein>
    <submittedName>
        <fullName evidence="8">HAD-IC family P-type ATPase</fullName>
    </submittedName>
</protein>
<sequence>MQPQGLTAQEVLKRRANGQGNNAKLPTSRSYWQIFRENLLTFINFVFFTLSLLMFALKRYGDAFLVVVIISTGVIISIVQEIWAKRKLDEIALLSRPKATVIRDGQAQDITPEEIVLGDLIVLEAGDQILVDGHMVGEGRVEVDESLLTGESDLVPKNHGDEVFSGSNCVSGSAYFEATKVGSDTVAYKLVTGARTFRQVYTPLQQEINLIIRALLLLACFLLLLVAISYFSRSYSFGDIVQHAAVVAGIVPTGLLIAITLAYGTAAVRMLSEDILIQQTNAVESLSNVDVLCLDKTGTLTTNQINLQTTYPIGISDQELRQHLGNYAVTTNSPNRTIEALQTSCHGKYLNITAEVPFSSARKWSAIVHDVTYVLGAPEMMAKCVTFTPEMAAQIEAGLHQGLRVLLFAQTSDTHWHQVDDPNHLCLPKLEPLGILHFSDQLRTNVAETLAEFTRAGIELKVISGDNPDTVAALAKQAGFGDVGVVSGLELSEKNGLDFAQAAATASIFGRITPDQKAELVKALRTQDKYVAMIGDGVNDVLSLKQSNLGIAMESGSKATRAVADIILLNDSFSALPRAFIEGQRIRNGIRDSLALFLVRVTTVTLLIFAIAMVTESFPLINKHSALLALFGVGLPTGVFPLWAKPGKQRHKTSVVQSLLHFTIPASITMTLVSLFVYLLYLVKAVLELPGGDDITQIDYTLPRTALVTILILCHLVLLPFLKPPHDSCGGGEPYSGDWRYTIAAIVLTTGLMLILVIPPVRQFYELAALSLRDIGFLLLVALEWALILRLTWRMKFFDRFLGVDLLRR</sequence>
<dbReference type="Gene3D" id="2.70.150.10">
    <property type="entry name" value="Calcium-transporting ATPase, cytoplasmic transduction domain A"/>
    <property type="match status" value="1"/>
</dbReference>
<dbReference type="SUPFAM" id="SSF56784">
    <property type="entry name" value="HAD-like"/>
    <property type="match status" value="1"/>
</dbReference>
<keyword evidence="2 6" id="KW-0812">Transmembrane</keyword>